<keyword evidence="3" id="KW-1185">Reference proteome</keyword>
<gene>
    <name evidence="2" type="ORF">Ahy_A02g009526</name>
</gene>
<organism evidence="2 3">
    <name type="scientific">Arachis hypogaea</name>
    <name type="common">Peanut</name>
    <dbReference type="NCBI Taxonomy" id="3818"/>
    <lineage>
        <taxon>Eukaryota</taxon>
        <taxon>Viridiplantae</taxon>
        <taxon>Streptophyta</taxon>
        <taxon>Embryophyta</taxon>
        <taxon>Tracheophyta</taxon>
        <taxon>Spermatophyta</taxon>
        <taxon>Magnoliopsida</taxon>
        <taxon>eudicotyledons</taxon>
        <taxon>Gunneridae</taxon>
        <taxon>Pentapetalae</taxon>
        <taxon>rosids</taxon>
        <taxon>fabids</taxon>
        <taxon>Fabales</taxon>
        <taxon>Fabaceae</taxon>
        <taxon>Papilionoideae</taxon>
        <taxon>50 kb inversion clade</taxon>
        <taxon>dalbergioids sensu lato</taxon>
        <taxon>Dalbergieae</taxon>
        <taxon>Pterocarpus clade</taxon>
        <taxon>Arachis</taxon>
    </lineage>
</organism>
<evidence type="ECO:0000313" key="3">
    <source>
        <dbReference type="Proteomes" id="UP000289738"/>
    </source>
</evidence>
<accession>A0A445EHD0</accession>
<proteinExistence type="predicted"/>
<reference evidence="2 3" key="1">
    <citation type="submission" date="2019-01" db="EMBL/GenBank/DDBJ databases">
        <title>Sequencing of cultivated peanut Arachis hypogaea provides insights into genome evolution and oil improvement.</title>
        <authorList>
            <person name="Chen X."/>
        </authorList>
    </citation>
    <scope>NUCLEOTIDE SEQUENCE [LARGE SCALE GENOMIC DNA]</scope>
    <source>
        <strain evidence="3">cv. Fuhuasheng</strain>
        <tissue evidence="2">Leaves</tissue>
    </source>
</reference>
<feature type="region of interest" description="Disordered" evidence="1">
    <location>
        <begin position="1"/>
        <end position="27"/>
    </location>
</feature>
<sequence>MAMQSWEHHGQCSQALSSNHNDSRTHRWIHDQGSQLVGPTMEPLGLVLWFYPQNLMVNSVKDPPFVD</sequence>
<feature type="compositionally biased region" description="Basic and acidic residues" evidence="1">
    <location>
        <begin position="1"/>
        <end position="10"/>
    </location>
</feature>
<protein>
    <submittedName>
        <fullName evidence="2">Uncharacterized protein</fullName>
    </submittedName>
</protein>
<dbReference type="EMBL" id="SDMP01000002">
    <property type="protein sequence ID" value="RYR74816.1"/>
    <property type="molecule type" value="Genomic_DNA"/>
</dbReference>
<name>A0A445EHD0_ARAHY</name>
<comment type="caution">
    <text evidence="2">The sequence shown here is derived from an EMBL/GenBank/DDBJ whole genome shotgun (WGS) entry which is preliminary data.</text>
</comment>
<evidence type="ECO:0000313" key="2">
    <source>
        <dbReference type="EMBL" id="RYR74816.1"/>
    </source>
</evidence>
<evidence type="ECO:0000256" key="1">
    <source>
        <dbReference type="SAM" id="MobiDB-lite"/>
    </source>
</evidence>
<feature type="compositionally biased region" description="Polar residues" evidence="1">
    <location>
        <begin position="11"/>
        <end position="20"/>
    </location>
</feature>
<dbReference type="Proteomes" id="UP000289738">
    <property type="component" value="Chromosome A02"/>
</dbReference>
<dbReference type="AlphaFoldDB" id="A0A445EHD0"/>